<gene>
    <name evidence="1" type="ORF">BOLC9T55070H</name>
</gene>
<dbReference type="EMBL" id="LR031875">
    <property type="protein sequence ID" value="VDD29747.1"/>
    <property type="molecule type" value="Genomic_DNA"/>
</dbReference>
<accession>A0A3P6DES6</accession>
<organism evidence="1">
    <name type="scientific">Brassica oleracea</name>
    <name type="common">Wild cabbage</name>
    <dbReference type="NCBI Taxonomy" id="3712"/>
    <lineage>
        <taxon>Eukaryota</taxon>
        <taxon>Viridiplantae</taxon>
        <taxon>Streptophyta</taxon>
        <taxon>Embryophyta</taxon>
        <taxon>Tracheophyta</taxon>
        <taxon>Spermatophyta</taxon>
        <taxon>Magnoliopsida</taxon>
        <taxon>eudicotyledons</taxon>
        <taxon>Gunneridae</taxon>
        <taxon>Pentapetalae</taxon>
        <taxon>rosids</taxon>
        <taxon>malvids</taxon>
        <taxon>Brassicales</taxon>
        <taxon>Brassicaceae</taxon>
        <taxon>Brassiceae</taxon>
        <taxon>Brassica</taxon>
    </lineage>
</organism>
<reference evidence="1" key="1">
    <citation type="submission" date="2018-11" db="EMBL/GenBank/DDBJ databases">
        <authorList>
            <consortium name="Genoscope - CEA"/>
            <person name="William W."/>
        </authorList>
    </citation>
    <scope>NUCLEOTIDE SEQUENCE</scope>
</reference>
<proteinExistence type="predicted"/>
<protein>
    <submittedName>
        <fullName evidence="1">Uncharacterized protein</fullName>
    </submittedName>
</protein>
<dbReference type="AlphaFoldDB" id="A0A3P6DES6"/>
<name>A0A3P6DES6_BRAOL</name>
<sequence length="197" mass="21669">MKVGSSGDSSVPISYIPPIDCDKLAETLRYVKAKLVKGKSLMGPKLGPADAISMPVCCQENDLYNPKSADENLVKKPYYGLPSYEETDAVYNPMETRTPVNIYHDDYIHETVTIGGRAGSKRKRDENVKDTSFVVLYPGSKKGSCDVGDLEKQWRQLDSDCKIGQVEAGRISVSDVAMNPKMKVEVSESVGSCQYTD</sequence>
<evidence type="ECO:0000313" key="1">
    <source>
        <dbReference type="EMBL" id="VDD29747.1"/>
    </source>
</evidence>